<dbReference type="PANTHER" id="PTHR33254:SF4">
    <property type="entry name" value="4-HYDROXY-4-METHYL-2-OXOGLUTARATE ALDOLASE 3-RELATED"/>
    <property type="match status" value="1"/>
</dbReference>
<feature type="binding site" evidence="5">
    <location>
        <position position="118"/>
    </location>
    <ligand>
        <name>substrate</name>
    </ligand>
</feature>
<accession>A0A369W145</accession>
<dbReference type="CDD" id="cd16841">
    <property type="entry name" value="RraA_family"/>
    <property type="match status" value="1"/>
</dbReference>
<keyword evidence="7" id="KW-1185">Reference proteome</keyword>
<comment type="cofactor">
    <cofactor evidence="1">
        <name>a divalent metal cation</name>
        <dbReference type="ChEBI" id="CHEBI:60240"/>
    </cofactor>
</comment>
<evidence type="ECO:0000256" key="2">
    <source>
        <dbReference type="ARBA" id="ARBA00016549"/>
    </source>
</evidence>
<evidence type="ECO:0000313" key="7">
    <source>
        <dbReference type="Proteomes" id="UP000253759"/>
    </source>
</evidence>
<evidence type="ECO:0000256" key="4">
    <source>
        <dbReference type="ARBA" id="ARBA00030169"/>
    </source>
</evidence>
<dbReference type="Proteomes" id="UP000253759">
    <property type="component" value="Unassembled WGS sequence"/>
</dbReference>
<dbReference type="InterPro" id="IPR005493">
    <property type="entry name" value="RraA/RraA-like"/>
</dbReference>
<organism evidence="6 7">
    <name type="scientific">Pelagibacterium lacus</name>
    <dbReference type="NCBI Taxonomy" id="2282655"/>
    <lineage>
        <taxon>Bacteria</taxon>
        <taxon>Pseudomonadati</taxon>
        <taxon>Pseudomonadota</taxon>
        <taxon>Alphaproteobacteria</taxon>
        <taxon>Hyphomicrobiales</taxon>
        <taxon>Devosiaceae</taxon>
        <taxon>Pelagibacterium</taxon>
    </lineage>
</organism>
<keyword evidence="5" id="KW-0479">Metal-binding</keyword>
<gene>
    <name evidence="6" type="ORF">DVH29_15460</name>
</gene>
<dbReference type="Pfam" id="PF03737">
    <property type="entry name" value="RraA-like"/>
    <property type="match status" value="1"/>
</dbReference>
<keyword evidence="5" id="KW-0460">Magnesium</keyword>
<evidence type="ECO:0000256" key="3">
    <source>
        <dbReference type="ARBA" id="ARBA00029596"/>
    </source>
</evidence>
<dbReference type="EMBL" id="QQNH01000042">
    <property type="protein sequence ID" value="RDE07677.1"/>
    <property type="molecule type" value="Genomic_DNA"/>
</dbReference>
<sequence length="234" mass="24773">MIPLHVQQPGRRVERDDIERLAKLPVANISDVMARLPAGGPRLRPYHASGILAGTAYTVRTRPGDNLMIHKALNMAAPGDVLVIDGGGDLSNALLGEMMLSYAEYRGLAGVVVNGSVRDVAHIRAHAFPVYAAGVTHRGPYKDGPGEVNVPVAIDGMVINPGDAIIGDDDGVVCVPYDMVAKVLPAAEEKQRAEVAQLARIKDGTVDRTWVERALADSGLAFAGLEDGNSVAER</sequence>
<protein>
    <recommendedName>
        <fullName evidence="2">Putative 4-hydroxy-4-methyl-2-oxoglutarate aldolase</fullName>
    </recommendedName>
    <alternativeName>
        <fullName evidence="3">Regulator of ribonuclease activity homolog</fullName>
    </alternativeName>
    <alternativeName>
        <fullName evidence="4">RraA-like protein</fullName>
    </alternativeName>
</protein>
<dbReference type="NCBIfam" id="NF004850">
    <property type="entry name" value="PRK06201.1"/>
    <property type="match status" value="1"/>
</dbReference>
<feature type="binding site" evidence="5">
    <location>
        <position position="119"/>
    </location>
    <ligand>
        <name>Mg(2+)</name>
        <dbReference type="ChEBI" id="CHEBI:18420"/>
    </ligand>
</feature>
<dbReference type="OrthoDB" id="9812532at2"/>
<dbReference type="RefSeq" id="WP_114647085.1">
    <property type="nucleotide sequence ID" value="NZ_QQNH01000042.1"/>
</dbReference>
<comment type="cofactor">
    <cofactor evidence="5">
        <name>Mg(2+)</name>
        <dbReference type="ChEBI" id="CHEBI:18420"/>
    </cofactor>
</comment>
<dbReference type="Gene3D" id="3.50.30.40">
    <property type="entry name" value="Ribonuclease E inhibitor RraA/RraA-like"/>
    <property type="match status" value="1"/>
</dbReference>
<evidence type="ECO:0000313" key="6">
    <source>
        <dbReference type="EMBL" id="RDE07677.1"/>
    </source>
</evidence>
<dbReference type="SUPFAM" id="SSF89562">
    <property type="entry name" value="RraA-like"/>
    <property type="match status" value="1"/>
</dbReference>
<dbReference type="GO" id="GO:0046872">
    <property type="term" value="F:metal ion binding"/>
    <property type="evidence" value="ECO:0007669"/>
    <property type="project" value="UniProtKB-KW"/>
</dbReference>
<evidence type="ECO:0000256" key="1">
    <source>
        <dbReference type="ARBA" id="ARBA00001968"/>
    </source>
</evidence>
<reference evidence="7" key="1">
    <citation type="submission" date="2018-07" db="EMBL/GenBank/DDBJ databases">
        <authorList>
            <person name="Liu B.-T."/>
            <person name="Du Z."/>
        </authorList>
    </citation>
    <scope>NUCLEOTIDE SEQUENCE [LARGE SCALE GENOMIC DNA]</scope>
    <source>
        <strain evidence="7">XYN52</strain>
    </source>
</reference>
<comment type="caution">
    <text evidence="6">The sequence shown here is derived from an EMBL/GenBank/DDBJ whole genome shotgun (WGS) entry which is preliminary data.</text>
</comment>
<dbReference type="AlphaFoldDB" id="A0A369W145"/>
<evidence type="ECO:0000256" key="5">
    <source>
        <dbReference type="PIRSR" id="PIRSR605493-1"/>
    </source>
</evidence>
<dbReference type="InterPro" id="IPR036704">
    <property type="entry name" value="RraA/RraA-like_sf"/>
</dbReference>
<proteinExistence type="predicted"/>
<dbReference type="PANTHER" id="PTHR33254">
    <property type="entry name" value="4-HYDROXY-4-METHYL-2-OXOGLUTARATE ALDOLASE 3-RELATED"/>
    <property type="match status" value="1"/>
</dbReference>
<name>A0A369W145_9HYPH</name>
<feature type="binding site" evidence="5">
    <location>
        <begin position="96"/>
        <end position="99"/>
    </location>
    <ligand>
        <name>substrate</name>
    </ligand>
</feature>